<dbReference type="PANTHER" id="PTHR46361">
    <property type="entry name" value="ELECTRON CARRIER/ PROTEIN DISULFIDE OXIDOREDUCTASE"/>
    <property type="match status" value="1"/>
</dbReference>
<evidence type="ECO:0000313" key="3">
    <source>
        <dbReference type="Proteomes" id="UP000559987"/>
    </source>
</evidence>
<dbReference type="PANTHER" id="PTHR46361:SF3">
    <property type="entry name" value="ELECTRON CARRIER_ PROTEIN DISULFIDE OXIDOREDUCTASE"/>
    <property type="match status" value="1"/>
</dbReference>
<sequence length="273" mass="31272">MMGLEQRFYVSEACRASQSYWRRVLPLWGIIFALYLGPACAQDEPGEGYRLFLDNYRLDSARGALVDYRAVTPAHKETLQHYVRFLEAQRPTEMTPSEAMAFWVNLYNSRMILLVLDAGVPESVKDIKPNMRAWLAGGPWKLPVAEVEGRTLSFDDIEHGILRKQWREPRIHFVLNCASLGCPDLPPRPLKAEQLAEQLEQAAHQFINSSKGVQQVNGAWQLSRIFDWFGEDFGASEAERLAFINGYRDQPIQLDATLHYRYDWALNAPQAAR</sequence>
<proteinExistence type="predicted"/>
<dbReference type="InterPro" id="IPR006869">
    <property type="entry name" value="DUF547"/>
</dbReference>
<keyword evidence="3" id="KW-1185">Reference proteome</keyword>
<name>A0A839UPN5_9GAMM</name>
<comment type="caution">
    <text evidence="2">The sequence shown here is derived from an EMBL/GenBank/DDBJ whole genome shotgun (WGS) entry which is preliminary data.</text>
</comment>
<organism evidence="2 3">
    <name type="scientific">Simiduia aestuariiviva</name>
    <dbReference type="NCBI Taxonomy" id="1510459"/>
    <lineage>
        <taxon>Bacteria</taxon>
        <taxon>Pseudomonadati</taxon>
        <taxon>Pseudomonadota</taxon>
        <taxon>Gammaproteobacteria</taxon>
        <taxon>Cellvibrionales</taxon>
        <taxon>Cellvibrionaceae</taxon>
        <taxon>Simiduia</taxon>
    </lineage>
</organism>
<feature type="domain" description="DUF547" evidence="1">
    <location>
        <begin position="92"/>
        <end position="207"/>
    </location>
</feature>
<reference evidence="2 3" key="1">
    <citation type="submission" date="2020-08" db="EMBL/GenBank/DDBJ databases">
        <title>Genomic Encyclopedia of Type Strains, Phase III (KMG-III): the genomes of soil and plant-associated and newly described type strains.</title>
        <authorList>
            <person name="Whitman W."/>
        </authorList>
    </citation>
    <scope>NUCLEOTIDE SEQUENCE [LARGE SCALE GENOMIC DNA]</scope>
    <source>
        <strain evidence="2 3">CECT 8571</strain>
    </source>
</reference>
<protein>
    <recommendedName>
        <fullName evidence="1">DUF547 domain-containing protein</fullName>
    </recommendedName>
</protein>
<evidence type="ECO:0000313" key="2">
    <source>
        <dbReference type="EMBL" id="MBB3168480.1"/>
    </source>
</evidence>
<gene>
    <name evidence="2" type="ORF">FHS30_001664</name>
</gene>
<dbReference type="RefSeq" id="WP_183909957.1">
    <property type="nucleotide sequence ID" value="NZ_JACHXZ010000002.1"/>
</dbReference>
<dbReference type="EMBL" id="JACHXZ010000002">
    <property type="protein sequence ID" value="MBB3168480.1"/>
    <property type="molecule type" value="Genomic_DNA"/>
</dbReference>
<dbReference type="Proteomes" id="UP000559987">
    <property type="component" value="Unassembled WGS sequence"/>
</dbReference>
<dbReference type="AlphaFoldDB" id="A0A839UPN5"/>
<dbReference type="Pfam" id="PF04784">
    <property type="entry name" value="DUF547"/>
    <property type="match status" value="1"/>
</dbReference>
<accession>A0A839UPN5</accession>
<evidence type="ECO:0000259" key="1">
    <source>
        <dbReference type="Pfam" id="PF04784"/>
    </source>
</evidence>